<dbReference type="SUPFAM" id="SSF57756">
    <property type="entry name" value="Retrovirus zinc finger-like domains"/>
    <property type="match status" value="1"/>
</dbReference>
<sequence>MASSIFYKFSSRRDESRVSFDGTGISVFDLKREIILANNMGKANDFDLHVFDSTSKQEFKDDSQIIPRSSSVVVKRLPAARPGRGKASMYVNGTSAPAIPTSEPILRPGQPPAAPAWHKGAMSKRFDGKEEPSSSTSPSKHSTPTPGGLPVSHTIAKDEEAAAMAAMFQAQTQNWEETQEKMSHSQRIYSQPRGTGFNRGGKPHQPHQPHQPHNDKPLPPSYVCYRCGQKGHWIQDCPTNNDREFDNRPRIKRTTGIPRSMLKAVENPNSSELTQGVMVTPEGGYVVAQPDLASWQKQVARAKGLTAAEVREKVPSDAALACPIDNKLFRDAVKTPCCNKAYCEECIQTHLLERDFVCPNCAKKIPSLAKLAIDKPTRTKVADYIERAMEESKREGGEDGPNGKAEGSATPAKSGTPEAAADQDIYSDQQPDLNMDMSQMLVDQIPQLQAQISQISQALQNPNLPQQVRRQTEMQHQQLQIQLQQAQAISNALAVASFQHQHQQHAVAAQASSGMGFPAMGGYPQQIGWNQYGAQAQQGHDSAYQRLPINNRRRNLKRDRPSDFFDANSQDGSKVPRFWE</sequence>
<keyword evidence="12" id="KW-1185">Reference proteome</keyword>
<gene>
    <name evidence="11" type="ORF">HYPSUDRAFT_34416</name>
</gene>
<comment type="subcellular location">
    <subcellularLocation>
        <location evidence="1">Nucleus</location>
    </subcellularLocation>
</comment>
<keyword evidence="6" id="KW-0539">Nucleus</keyword>
<dbReference type="Gene3D" id="3.30.40.10">
    <property type="entry name" value="Zinc/RING finger domain, C3HC4 (zinc finger)"/>
    <property type="match status" value="1"/>
</dbReference>
<dbReference type="Gene3D" id="4.10.60.10">
    <property type="entry name" value="Zinc finger, CCHC-type"/>
    <property type="match status" value="1"/>
</dbReference>
<dbReference type="EMBL" id="KN817522">
    <property type="protein sequence ID" value="KJA28080.1"/>
    <property type="molecule type" value="Genomic_DNA"/>
</dbReference>
<feature type="region of interest" description="Disordered" evidence="8">
    <location>
        <begin position="174"/>
        <end position="218"/>
    </location>
</feature>
<dbReference type="InterPro" id="IPR025829">
    <property type="entry name" value="Zn_knuckle_CX2CX3GHX4C"/>
</dbReference>
<evidence type="ECO:0000256" key="5">
    <source>
        <dbReference type="ARBA" id="ARBA00022833"/>
    </source>
</evidence>
<evidence type="ECO:0008006" key="13">
    <source>
        <dbReference type="Google" id="ProtNLM"/>
    </source>
</evidence>
<dbReference type="FunFam" id="4.10.60.10:FF:000005">
    <property type="entry name" value="E3 ubiquitin-protein ligase RBBP6"/>
    <property type="match status" value="1"/>
</dbReference>
<dbReference type="OMA" id="NVPDHEP"/>
<feature type="region of interest" description="Disordered" evidence="8">
    <location>
        <begin position="99"/>
        <end position="152"/>
    </location>
</feature>
<evidence type="ECO:0000259" key="10">
    <source>
        <dbReference type="PROSITE" id="PS51282"/>
    </source>
</evidence>
<dbReference type="GO" id="GO:0008270">
    <property type="term" value="F:zinc ion binding"/>
    <property type="evidence" value="ECO:0007669"/>
    <property type="project" value="UniProtKB-KW"/>
</dbReference>
<evidence type="ECO:0000256" key="4">
    <source>
        <dbReference type="ARBA" id="ARBA00022771"/>
    </source>
</evidence>
<dbReference type="PROSITE" id="PS50158">
    <property type="entry name" value="ZF_CCHC"/>
    <property type="match status" value="1"/>
</dbReference>
<evidence type="ECO:0000256" key="1">
    <source>
        <dbReference type="ARBA" id="ARBA00004123"/>
    </source>
</evidence>
<evidence type="ECO:0000256" key="8">
    <source>
        <dbReference type="SAM" id="MobiDB-lite"/>
    </source>
</evidence>
<feature type="compositionally biased region" description="Low complexity" evidence="8">
    <location>
        <begin position="133"/>
        <end position="146"/>
    </location>
</feature>
<dbReference type="STRING" id="945553.A0A0D2Q8Q4"/>
<dbReference type="GO" id="GO:0005634">
    <property type="term" value="C:nucleus"/>
    <property type="evidence" value="ECO:0007669"/>
    <property type="project" value="UniProtKB-SubCell"/>
</dbReference>
<dbReference type="AlphaFoldDB" id="A0A0D2Q8Q4"/>
<evidence type="ECO:0000256" key="7">
    <source>
        <dbReference type="PROSITE-ProRule" id="PRU00047"/>
    </source>
</evidence>
<dbReference type="PANTHER" id="PTHR15439">
    <property type="entry name" value="RETINOBLASTOMA-BINDING PROTEIN 6"/>
    <property type="match status" value="1"/>
</dbReference>
<evidence type="ECO:0000256" key="3">
    <source>
        <dbReference type="ARBA" id="ARBA00022723"/>
    </source>
</evidence>
<dbReference type="GO" id="GO:0061630">
    <property type="term" value="F:ubiquitin protein ligase activity"/>
    <property type="evidence" value="ECO:0007669"/>
    <property type="project" value="InterPro"/>
</dbReference>
<feature type="domain" description="CCHC-type" evidence="9">
    <location>
        <begin position="224"/>
        <end position="238"/>
    </location>
</feature>
<dbReference type="Pfam" id="PF08783">
    <property type="entry name" value="DWNN"/>
    <property type="match status" value="1"/>
</dbReference>
<dbReference type="GO" id="GO:0003676">
    <property type="term" value="F:nucleic acid binding"/>
    <property type="evidence" value="ECO:0007669"/>
    <property type="project" value="InterPro"/>
</dbReference>
<feature type="region of interest" description="Disordered" evidence="8">
    <location>
        <begin position="539"/>
        <end position="580"/>
    </location>
</feature>
<dbReference type="CDD" id="cd16620">
    <property type="entry name" value="vRING-HC-C4C4_RBBP6"/>
    <property type="match status" value="1"/>
</dbReference>
<keyword evidence="2" id="KW-0507">mRNA processing</keyword>
<dbReference type="SUPFAM" id="SSF57850">
    <property type="entry name" value="RING/U-box"/>
    <property type="match status" value="1"/>
</dbReference>
<evidence type="ECO:0000313" key="12">
    <source>
        <dbReference type="Proteomes" id="UP000054270"/>
    </source>
</evidence>
<proteinExistence type="predicted"/>
<dbReference type="InterPro" id="IPR033489">
    <property type="entry name" value="RBBP6"/>
</dbReference>
<dbReference type="PROSITE" id="PS51282">
    <property type="entry name" value="DWNN"/>
    <property type="match status" value="1"/>
</dbReference>
<dbReference type="GO" id="GO:0016567">
    <property type="term" value="P:protein ubiquitination"/>
    <property type="evidence" value="ECO:0007669"/>
    <property type="project" value="InterPro"/>
</dbReference>
<keyword evidence="3" id="KW-0479">Metal-binding</keyword>
<dbReference type="InterPro" id="IPR013083">
    <property type="entry name" value="Znf_RING/FYVE/PHD"/>
</dbReference>
<keyword evidence="5" id="KW-0862">Zinc</keyword>
<dbReference type="OrthoDB" id="106784at2759"/>
<dbReference type="PANTHER" id="PTHR15439:SF0">
    <property type="entry name" value="CELL DIVISION CYCLE AND APOPTOSIS REGULATOR PROTEIN 1-RELATED"/>
    <property type="match status" value="1"/>
</dbReference>
<dbReference type="GO" id="GO:0006511">
    <property type="term" value="P:ubiquitin-dependent protein catabolic process"/>
    <property type="evidence" value="ECO:0007669"/>
    <property type="project" value="TreeGrafter"/>
</dbReference>
<evidence type="ECO:0000256" key="2">
    <source>
        <dbReference type="ARBA" id="ARBA00022664"/>
    </source>
</evidence>
<evidence type="ECO:0000259" key="9">
    <source>
        <dbReference type="PROSITE" id="PS50158"/>
    </source>
</evidence>
<dbReference type="InterPro" id="IPR036875">
    <property type="entry name" value="Znf_CCHC_sf"/>
</dbReference>
<feature type="region of interest" description="Disordered" evidence="8">
    <location>
        <begin position="390"/>
        <end position="423"/>
    </location>
</feature>
<accession>A0A0D2Q8Q4</accession>
<reference evidence="12" key="1">
    <citation type="submission" date="2014-04" db="EMBL/GenBank/DDBJ databases">
        <title>Evolutionary Origins and Diversification of the Mycorrhizal Mutualists.</title>
        <authorList>
            <consortium name="DOE Joint Genome Institute"/>
            <consortium name="Mycorrhizal Genomics Consortium"/>
            <person name="Kohler A."/>
            <person name="Kuo A."/>
            <person name="Nagy L.G."/>
            <person name="Floudas D."/>
            <person name="Copeland A."/>
            <person name="Barry K.W."/>
            <person name="Cichocki N."/>
            <person name="Veneault-Fourrey C."/>
            <person name="LaButti K."/>
            <person name="Lindquist E.A."/>
            <person name="Lipzen A."/>
            <person name="Lundell T."/>
            <person name="Morin E."/>
            <person name="Murat C."/>
            <person name="Riley R."/>
            <person name="Ohm R."/>
            <person name="Sun H."/>
            <person name="Tunlid A."/>
            <person name="Henrissat B."/>
            <person name="Grigoriev I.V."/>
            <person name="Hibbett D.S."/>
            <person name="Martin F."/>
        </authorList>
    </citation>
    <scope>NUCLEOTIDE SEQUENCE [LARGE SCALE GENOMIC DNA]</scope>
    <source>
        <strain evidence="12">FD-334 SS-4</strain>
    </source>
</reference>
<dbReference type="InterPro" id="IPR001878">
    <property type="entry name" value="Znf_CCHC"/>
</dbReference>
<dbReference type="InterPro" id="IPR014891">
    <property type="entry name" value="DWNN_domain"/>
</dbReference>
<keyword evidence="4 7" id="KW-0863">Zinc-finger</keyword>
<dbReference type="SMART" id="SM01180">
    <property type="entry name" value="DWNN"/>
    <property type="match status" value="1"/>
</dbReference>
<evidence type="ECO:0000256" key="6">
    <source>
        <dbReference type="ARBA" id="ARBA00023242"/>
    </source>
</evidence>
<organism evidence="11 12">
    <name type="scientific">Hypholoma sublateritium (strain FD-334 SS-4)</name>
    <dbReference type="NCBI Taxonomy" id="945553"/>
    <lineage>
        <taxon>Eukaryota</taxon>
        <taxon>Fungi</taxon>
        <taxon>Dikarya</taxon>
        <taxon>Basidiomycota</taxon>
        <taxon>Agaricomycotina</taxon>
        <taxon>Agaricomycetes</taxon>
        <taxon>Agaricomycetidae</taxon>
        <taxon>Agaricales</taxon>
        <taxon>Agaricineae</taxon>
        <taxon>Strophariaceae</taxon>
        <taxon>Hypholoma</taxon>
    </lineage>
</organism>
<dbReference type="Proteomes" id="UP000054270">
    <property type="component" value="Unassembled WGS sequence"/>
</dbReference>
<protein>
    <recommendedName>
        <fullName evidence="13">DWNN-domain-containing protein</fullName>
    </recommendedName>
</protein>
<feature type="domain" description="DWNN" evidence="10">
    <location>
        <begin position="5"/>
        <end position="78"/>
    </location>
</feature>
<dbReference type="GO" id="GO:0006397">
    <property type="term" value="P:mRNA processing"/>
    <property type="evidence" value="ECO:0007669"/>
    <property type="project" value="UniProtKB-KW"/>
</dbReference>
<name>A0A0D2Q8Q4_HYPSF</name>
<dbReference type="Gene3D" id="3.10.20.90">
    <property type="entry name" value="Phosphatidylinositol 3-kinase Catalytic Subunit, Chain A, domain 1"/>
    <property type="match status" value="1"/>
</dbReference>
<dbReference type="SMART" id="SM00343">
    <property type="entry name" value="ZnF_C2HC"/>
    <property type="match status" value="1"/>
</dbReference>
<evidence type="ECO:0000313" key="11">
    <source>
        <dbReference type="EMBL" id="KJA28080.1"/>
    </source>
</evidence>
<dbReference type="Pfam" id="PF13696">
    <property type="entry name" value="zf-CCHC_2"/>
    <property type="match status" value="1"/>
</dbReference>